<dbReference type="AlphaFoldDB" id="A0AAD4XXW2"/>
<reference evidence="1" key="1">
    <citation type="submission" date="2022-04" db="EMBL/GenBank/DDBJ databases">
        <title>A functionally conserved STORR gene fusion in Papaver species that diverged 16.8 million years ago.</title>
        <authorList>
            <person name="Catania T."/>
        </authorList>
    </citation>
    <scope>NUCLEOTIDE SEQUENCE</scope>
    <source>
        <strain evidence="1">S-188037</strain>
    </source>
</reference>
<gene>
    <name evidence="1" type="ORF">MKW98_018900</name>
</gene>
<protein>
    <submittedName>
        <fullName evidence="1">Uncharacterized protein</fullName>
    </submittedName>
</protein>
<feature type="non-terminal residue" evidence="1">
    <location>
        <position position="55"/>
    </location>
</feature>
<proteinExistence type="predicted"/>
<evidence type="ECO:0000313" key="1">
    <source>
        <dbReference type="EMBL" id="KAI3959310.1"/>
    </source>
</evidence>
<accession>A0AAD4XXW2</accession>
<dbReference type="Proteomes" id="UP001202328">
    <property type="component" value="Unassembled WGS sequence"/>
</dbReference>
<evidence type="ECO:0000313" key="2">
    <source>
        <dbReference type="Proteomes" id="UP001202328"/>
    </source>
</evidence>
<name>A0AAD4XXW2_9MAGN</name>
<keyword evidence="2" id="KW-1185">Reference proteome</keyword>
<comment type="caution">
    <text evidence="1">The sequence shown here is derived from an EMBL/GenBank/DDBJ whole genome shotgun (WGS) entry which is preliminary data.</text>
</comment>
<organism evidence="1 2">
    <name type="scientific">Papaver atlanticum</name>
    <dbReference type="NCBI Taxonomy" id="357466"/>
    <lineage>
        <taxon>Eukaryota</taxon>
        <taxon>Viridiplantae</taxon>
        <taxon>Streptophyta</taxon>
        <taxon>Embryophyta</taxon>
        <taxon>Tracheophyta</taxon>
        <taxon>Spermatophyta</taxon>
        <taxon>Magnoliopsida</taxon>
        <taxon>Ranunculales</taxon>
        <taxon>Papaveraceae</taxon>
        <taxon>Papaveroideae</taxon>
        <taxon>Papaver</taxon>
    </lineage>
</organism>
<sequence length="55" mass="6631">MSSQVFRQAAFEIYRYFRNEYDHGDWWDGNKYPDQTLYGPVEIDDDDEPPPPFLV</sequence>
<dbReference type="EMBL" id="JAJJMB010001069">
    <property type="protein sequence ID" value="KAI3959310.1"/>
    <property type="molecule type" value="Genomic_DNA"/>
</dbReference>